<dbReference type="PANTHER" id="PTHR21064">
    <property type="entry name" value="AMINOGLYCOSIDE PHOSPHOTRANSFERASE DOMAIN-CONTAINING PROTEIN-RELATED"/>
    <property type="match status" value="1"/>
</dbReference>
<dbReference type="GO" id="GO:0019202">
    <property type="term" value="F:amino acid kinase activity"/>
    <property type="evidence" value="ECO:0007669"/>
    <property type="project" value="TreeGrafter"/>
</dbReference>
<dbReference type="Proteomes" id="UP000597444">
    <property type="component" value="Unassembled WGS sequence"/>
</dbReference>
<comment type="similarity">
    <text evidence="1">Belongs to the pseudomonas-type ThrB family.</text>
</comment>
<dbReference type="PANTHER" id="PTHR21064:SF6">
    <property type="entry name" value="AMINOGLYCOSIDE PHOSPHOTRANSFERASE DOMAIN-CONTAINING PROTEIN"/>
    <property type="match status" value="1"/>
</dbReference>
<dbReference type="Gene3D" id="3.90.1200.10">
    <property type="match status" value="1"/>
</dbReference>
<dbReference type="RefSeq" id="WP_220208409.1">
    <property type="nucleotide sequence ID" value="NZ_BNJK01000002.1"/>
</dbReference>
<proteinExistence type="inferred from homology"/>
<keyword evidence="4" id="KW-1185">Reference proteome</keyword>
<reference evidence="3" key="1">
    <citation type="submission" date="2020-10" db="EMBL/GenBank/DDBJ databases">
        <title>Taxonomic study of unclassified bacteria belonging to the class Ktedonobacteria.</title>
        <authorList>
            <person name="Yabe S."/>
            <person name="Wang C.M."/>
            <person name="Zheng Y."/>
            <person name="Sakai Y."/>
            <person name="Cavaletti L."/>
            <person name="Monciardini P."/>
            <person name="Donadio S."/>
        </authorList>
    </citation>
    <scope>NUCLEOTIDE SEQUENCE</scope>
    <source>
        <strain evidence="3">ID150040</strain>
    </source>
</reference>
<sequence>METFTQLSYSGQIRRARELAEAALTYYDLGNGRLSLLTHRSNTIFQVHATRKIEDLAGEELDRVEKSRYMLRLYTTSFPPENQVVSELLWLSALRKETELVVPEPVPARDGSLVTEVAVEGIPEVAHCVVFRWVNGRFVDSGLTPTKMERVGMFMARLHQHAEKFTPPPSFDRPHWHWQWIFDKNTVLDPEFVARHKLSEDAQAIFTACAEKVGVTMRAMPRDAAHYGLVHFDLQQTNYLFYKDEVRAIDFEDCCWNHYLFDMAITLSGVMARPDEDVLRAAFFEGYTRMRALPPRYEEWLNVFTAQRLIKRVNYLLRLDTPENLALAPAWIESSLDWLKRFLDA</sequence>
<accession>A0A8J3N3Z7</accession>
<evidence type="ECO:0000313" key="4">
    <source>
        <dbReference type="Proteomes" id="UP000597444"/>
    </source>
</evidence>
<comment type="caution">
    <text evidence="3">The sequence shown here is derived from an EMBL/GenBank/DDBJ whole genome shotgun (WGS) entry which is preliminary data.</text>
</comment>
<evidence type="ECO:0000256" key="1">
    <source>
        <dbReference type="ARBA" id="ARBA00038240"/>
    </source>
</evidence>
<protein>
    <submittedName>
        <fullName evidence="3">Aminoglycoside phosphotransferase</fullName>
    </submittedName>
</protein>
<dbReference type="InterPro" id="IPR002575">
    <property type="entry name" value="Aminoglycoside_PTrfase"/>
</dbReference>
<dbReference type="InterPro" id="IPR050249">
    <property type="entry name" value="Pseudomonas-type_ThrB"/>
</dbReference>
<organism evidence="3 4">
    <name type="scientific">Reticulibacter mediterranei</name>
    <dbReference type="NCBI Taxonomy" id="2778369"/>
    <lineage>
        <taxon>Bacteria</taxon>
        <taxon>Bacillati</taxon>
        <taxon>Chloroflexota</taxon>
        <taxon>Ktedonobacteria</taxon>
        <taxon>Ktedonobacterales</taxon>
        <taxon>Reticulibacteraceae</taxon>
        <taxon>Reticulibacter</taxon>
    </lineage>
</organism>
<dbReference type="AlphaFoldDB" id="A0A8J3N3Z7"/>
<dbReference type="Pfam" id="PF01636">
    <property type="entry name" value="APH"/>
    <property type="match status" value="1"/>
</dbReference>
<gene>
    <name evidence="3" type="ORF">KSF_076750</name>
</gene>
<dbReference type="SUPFAM" id="SSF56112">
    <property type="entry name" value="Protein kinase-like (PK-like)"/>
    <property type="match status" value="1"/>
</dbReference>
<feature type="domain" description="Aminoglycoside phosphotransferase" evidence="2">
    <location>
        <begin position="66"/>
        <end position="299"/>
    </location>
</feature>
<evidence type="ECO:0000313" key="3">
    <source>
        <dbReference type="EMBL" id="GHO97627.1"/>
    </source>
</evidence>
<name>A0A8J3N3Z7_9CHLR</name>
<evidence type="ECO:0000259" key="2">
    <source>
        <dbReference type="Pfam" id="PF01636"/>
    </source>
</evidence>
<dbReference type="EMBL" id="BNJK01000002">
    <property type="protein sequence ID" value="GHO97627.1"/>
    <property type="molecule type" value="Genomic_DNA"/>
</dbReference>
<dbReference type="InterPro" id="IPR011009">
    <property type="entry name" value="Kinase-like_dom_sf"/>
</dbReference>